<feature type="compositionally biased region" description="Basic and acidic residues" evidence="1">
    <location>
        <begin position="211"/>
        <end position="223"/>
    </location>
</feature>
<proteinExistence type="predicted"/>
<feature type="compositionally biased region" description="Basic residues" evidence="1">
    <location>
        <begin position="171"/>
        <end position="180"/>
    </location>
</feature>
<protein>
    <submittedName>
        <fullName evidence="2">Uncharacterized protein</fullName>
    </submittedName>
</protein>
<dbReference type="AlphaFoldDB" id="A0A6N2ATP6"/>
<feature type="compositionally biased region" description="Basic and acidic residues" evidence="1">
    <location>
        <begin position="181"/>
        <end position="198"/>
    </location>
</feature>
<evidence type="ECO:0000256" key="1">
    <source>
        <dbReference type="SAM" id="MobiDB-lite"/>
    </source>
</evidence>
<organism evidence="2">
    <name type="scientific">Solanum chilense</name>
    <name type="common">Tomato</name>
    <name type="synonym">Lycopersicon chilense</name>
    <dbReference type="NCBI Taxonomy" id="4083"/>
    <lineage>
        <taxon>Eukaryota</taxon>
        <taxon>Viridiplantae</taxon>
        <taxon>Streptophyta</taxon>
        <taxon>Embryophyta</taxon>
        <taxon>Tracheophyta</taxon>
        <taxon>Spermatophyta</taxon>
        <taxon>Magnoliopsida</taxon>
        <taxon>eudicotyledons</taxon>
        <taxon>Gunneridae</taxon>
        <taxon>Pentapetalae</taxon>
        <taxon>asterids</taxon>
        <taxon>lamiids</taxon>
        <taxon>Solanales</taxon>
        <taxon>Solanaceae</taxon>
        <taxon>Solanoideae</taxon>
        <taxon>Solaneae</taxon>
        <taxon>Solanum</taxon>
        <taxon>Solanum subgen. Lycopersicon</taxon>
    </lineage>
</organism>
<name>A0A6N2ATP6_SOLCI</name>
<feature type="compositionally biased region" description="Polar residues" evidence="1">
    <location>
        <begin position="52"/>
        <end position="71"/>
    </location>
</feature>
<dbReference type="EMBL" id="RXGB01009436">
    <property type="protein sequence ID" value="TMW84411.1"/>
    <property type="molecule type" value="Genomic_DNA"/>
</dbReference>
<reference evidence="2" key="1">
    <citation type="submission" date="2019-05" db="EMBL/GenBank/DDBJ databases">
        <title>The de novo reference genome and transcriptome assemblies of the wild tomato species Solanum chilense.</title>
        <authorList>
            <person name="Stam R."/>
            <person name="Nosenko T."/>
            <person name="Hoerger A.C."/>
            <person name="Stephan W."/>
            <person name="Seidel M.A."/>
            <person name="Kuhn J.M.M."/>
            <person name="Haberer G."/>
            <person name="Tellier A."/>
        </authorList>
    </citation>
    <scope>NUCLEOTIDE SEQUENCE</scope>
    <source>
        <tissue evidence="2">Mature leaves</tissue>
    </source>
</reference>
<evidence type="ECO:0000313" key="2">
    <source>
        <dbReference type="EMBL" id="TMW84411.1"/>
    </source>
</evidence>
<sequence>MYDPSSASKKMLTSLSEIEPIAFYSPSFIGSRSNLPPSSSPYIPENPVHSIDLNSSSVPTGPGNKSSESNILSASEELVIESLAMMREEVTVEESEPYFGRYPSSDSFDSVSDEQSIQWRVQRREMMADALKASAKSTSKNMSARTFKVSNFKMPESRVIDVSTKETEKGYRKKRCRKTKPRDAKKAEQTKSTKETSKGKRKWSQGPCTQRKIEEQVSKQETADNLRKQSVLAGRIFDMGIINLPGTDSLHDMVEIQSWMHLFNKKSPILHEKEVREFYYNIQFQEYGSVNTRGNDIAFHLDETLLGKFLGYLKMRTSATSADLYVMELLCKFEPLNLPRIMLEHMYKTIIERKGIHGMVNGYFFTKLFKYFNIPLSVGKVGTVKQAFSGTTLVECECIEGKGNPKIKIAQLIEDQDQVKHEVEELTMRLSSKDA</sequence>
<feature type="region of interest" description="Disordered" evidence="1">
    <location>
        <begin position="33"/>
        <end position="71"/>
    </location>
</feature>
<accession>A0A6N2ATP6</accession>
<gene>
    <name evidence="2" type="ORF">EJD97_025253</name>
</gene>
<feature type="non-terminal residue" evidence="2">
    <location>
        <position position="435"/>
    </location>
</feature>
<comment type="caution">
    <text evidence="2">The sequence shown here is derived from an EMBL/GenBank/DDBJ whole genome shotgun (WGS) entry which is preliminary data.</text>
</comment>
<feature type="region of interest" description="Disordered" evidence="1">
    <location>
        <begin position="163"/>
        <end position="223"/>
    </location>
</feature>